<evidence type="ECO:0000313" key="3">
    <source>
        <dbReference type="EMBL" id="KKQ88209.1"/>
    </source>
</evidence>
<dbReference type="EMBL" id="LBVO01000038">
    <property type="protein sequence ID" value="KKQ88209.1"/>
    <property type="molecule type" value="Genomic_DNA"/>
</dbReference>
<keyword evidence="1" id="KW-0472">Membrane</keyword>
<gene>
    <name evidence="3" type="ORF">UT11_C0038G0001</name>
</gene>
<dbReference type="Proteomes" id="UP000033934">
    <property type="component" value="Unassembled WGS sequence"/>
</dbReference>
<sequence length="214" mass="24886">MIQKYGSKVKLVENRRNLGFGSANDRGAKHAKGKYLMFLNSDTIVPKNTFSEIIKFLDQNEEVGLLSPKLVNNDKDHSLQLGSFGKFSTPWRILFRSSRKQPPLNSKGSFTKVDWVSGAAMVIRHNLFTELKGFDENIFLYFEDEDLCRRANSYDFDTVVLNNSEIVHLNGQSTNSKKRTNYYDQSQDYFIDKYFGVIWAFIIHIMRIPYRLMK</sequence>
<feature type="transmembrane region" description="Helical" evidence="1">
    <location>
        <begin position="194"/>
        <end position="210"/>
    </location>
</feature>
<protein>
    <submittedName>
        <fullName evidence="3">Glycosyl transferase family 2</fullName>
    </submittedName>
</protein>
<dbReference type="SUPFAM" id="SSF53448">
    <property type="entry name" value="Nucleotide-diphospho-sugar transferases"/>
    <property type="match status" value="1"/>
</dbReference>
<dbReference type="InterPro" id="IPR001173">
    <property type="entry name" value="Glyco_trans_2-like"/>
</dbReference>
<feature type="domain" description="Glycosyltransferase 2-like" evidence="2">
    <location>
        <begin position="3"/>
        <end position="90"/>
    </location>
</feature>
<dbReference type="GO" id="GO:0016740">
    <property type="term" value="F:transferase activity"/>
    <property type="evidence" value="ECO:0007669"/>
    <property type="project" value="UniProtKB-KW"/>
</dbReference>
<keyword evidence="1" id="KW-1133">Transmembrane helix</keyword>
<dbReference type="InterPro" id="IPR029044">
    <property type="entry name" value="Nucleotide-diphossugar_trans"/>
</dbReference>
<accession>A0A0G0NQQ5</accession>
<dbReference type="Gene3D" id="3.90.550.10">
    <property type="entry name" value="Spore Coat Polysaccharide Biosynthesis Protein SpsA, Chain A"/>
    <property type="match status" value="1"/>
</dbReference>
<dbReference type="Pfam" id="PF00535">
    <property type="entry name" value="Glycos_transf_2"/>
    <property type="match status" value="1"/>
</dbReference>
<dbReference type="PANTHER" id="PTHR43179:SF7">
    <property type="entry name" value="RHAMNOSYLTRANSFERASE WBBL"/>
    <property type="match status" value="1"/>
</dbReference>
<proteinExistence type="predicted"/>
<evidence type="ECO:0000256" key="1">
    <source>
        <dbReference type="SAM" id="Phobius"/>
    </source>
</evidence>
<keyword evidence="1" id="KW-0812">Transmembrane</keyword>
<reference evidence="3 4" key="1">
    <citation type="journal article" date="2015" name="Nature">
        <title>rRNA introns, odd ribosomes, and small enigmatic genomes across a large radiation of phyla.</title>
        <authorList>
            <person name="Brown C.T."/>
            <person name="Hug L.A."/>
            <person name="Thomas B.C."/>
            <person name="Sharon I."/>
            <person name="Castelle C.J."/>
            <person name="Singh A."/>
            <person name="Wilkins M.J."/>
            <person name="Williams K.H."/>
            <person name="Banfield J.F."/>
        </authorList>
    </citation>
    <scope>NUCLEOTIDE SEQUENCE [LARGE SCALE GENOMIC DNA]</scope>
</reference>
<organism evidence="3 4">
    <name type="scientific">Berkelbacteria bacterium GW2011_GWA2_38_9</name>
    <dbReference type="NCBI Taxonomy" id="1618334"/>
    <lineage>
        <taxon>Bacteria</taxon>
        <taxon>Candidatus Berkelbacteria</taxon>
    </lineage>
</organism>
<comment type="caution">
    <text evidence="3">The sequence shown here is derived from an EMBL/GenBank/DDBJ whole genome shotgun (WGS) entry which is preliminary data.</text>
</comment>
<evidence type="ECO:0000259" key="2">
    <source>
        <dbReference type="Pfam" id="PF00535"/>
    </source>
</evidence>
<evidence type="ECO:0000313" key="4">
    <source>
        <dbReference type="Proteomes" id="UP000033934"/>
    </source>
</evidence>
<dbReference type="PANTHER" id="PTHR43179">
    <property type="entry name" value="RHAMNOSYLTRANSFERASE WBBL"/>
    <property type="match status" value="1"/>
</dbReference>
<name>A0A0G0NQQ5_9BACT</name>
<dbReference type="AlphaFoldDB" id="A0A0G0NQQ5"/>
<keyword evidence="3" id="KW-0808">Transferase</keyword>